<sequence length="164" mass="17954">MILYRLCCARDHDFESWFRDSTAYDDQKARGLVTCPACGSAEVDKAIMAPALGRGTRKFAAEPTEPAAETPAAPVPAVPAPAQPVALMGEAEQKLRAMVRALREHVVAHSDYVGDEFATLARRMHEGEEEQRPIHGEASPAEVRALIEDEIEVLPLPVLPDERN</sequence>
<gene>
    <name evidence="1" type="ORF">KIP89_14040</name>
</gene>
<dbReference type="EMBL" id="JAHCQH010000018">
    <property type="protein sequence ID" value="MBS9478231.1"/>
    <property type="molecule type" value="Genomic_DNA"/>
</dbReference>
<accession>A0ABS5RBC8</accession>
<dbReference type="PIRSF" id="PIRSF032131">
    <property type="entry name" value="UCP032131"/>
    <property type="match status" value="1"/>
</dbReference>
<protein>
    <submittedName>
        <fullName evidence="1">DUF1178 family protein</fullName>
    </submittedName>
</protein>
<organism evidence="1 2">
    <name type="scientific">Ancylobacter radicis</name>
    <dbReference type="NCBI Taxonomy" id="2836179"/>
    <lineage>
        <taxon>Bacteria</taxon>
        <taxon>Pseudomonadati</taxon>
        <taxon>Pseudomonadota</taxon>
        <taxon>Alphaproteobacteria</taxon>
        <taxon>Hyphomicrobiales</taxon>
        <taxon>Xanthobacteraceae</taxon>
        <taxon>Ancylobacter</taxon>
    </lineage>
</organism>
<name>A0ABS5RBC8_9HYPH</name>
<evidence type="ECO:0000313" key="2">
    <source>
        <dbReference type="Proteomes" id="UP001166585"/>
    </source>
</evidence>
<proteinExistence type="predicted"/>
<evidence type="ECO:0000313" key="1">
    <source>
        <dbReference type="EMBL" id="MBS9478231.1"/>
    </source>
</evidence>
<dbReference type="RefSeq" id="WP_213756102.1">
    <property type="nucleotide sequence ID" value="NZ_JAHCQH010000018.1"/>
</dbReference>
<dbReference type="Proteomes" id="UP001166585">
    <property type="component" value="Unassembled WGS sequence"/>
</dbReference>
<dbReference type="Pfam" id="PF06676">
    <property type="entry name" value="DUF1178"/>
    <property type="match status" value="1"/>
</dbReference>
<comment type="caution">
    <text evidence="1">The sequence shown here is derived from an EMBL/GenBank/DDBJ whole genome shotgun (WGS) entry which is preliminary data.</text>
</comment>
<reference evidence="1" key="1">
    <citation type="submission" date="2021-05" db="EMBL/GenBank/DDBJ databases">
        <authorList>
            <person name="Sun Q."/>
            <person name="Inoue M."/>
        </authorList>
    </citation>
    <scope>NUCLEOTIDE SEQUENCE</scope>
    <source>
        <strain evidence="1">VKM B-3255</strain>
    </source>
</reference>
<keyword evidence="2" id="KW-1185">Reference proteome</keyword>
<dbReference type="InterPro" id="IPR009562">
    <property type="entry name" value="DUF1178"/>
</dbReference>